<feature type="region of interest" description="Disordered" evidence="5">
    <location>
        <begin position="50"/>
        <end position="71"/>
    </location>
</feature>
<dbReference type="Pfam" id="PF08534">
    <property type="entry name" value="Redoxin"/>
    <property type="match status" value="1"/>
</dbReference>
<evidence type="ECO:0000256" key="1">
    <source>
        <dbReference type="ARBA" id="ARBA00004196"/>
    </source>
</evidence>
<dbReference type="InterPro" id="IPR036249">
    <property type="entry name" value="Thioredoxin-like_sf"/>
</dbReference>
<evidence type="ECO:0000256" key="2">
    <source>
        <dbReference type="ARBA" id="ARBA00022748"/>
    </source>
</evidence>
<feature type="domain" description="Thioredoxin" evidence="6">
    <location>
        <begin position="880"/>
        <end position="1029"/>
    </location>
</feature>
<accession>A0A517RL77</accession>
<keyword evidence="4" id="KW-0676">Redox-active center</keyword>
<keyword evidence="2" id="KW-0201">Cytochrome c-type biogenesis</keyword>
<evidence type="ECO:0000256" key="3">
    <source>
        <dbReference type="ARBA" id="ARBA00023157"/>
    </source>
</evidence>
<dbReference type="OrthoDB" id="291637at2"/>
<dbReference type="Proteomes" id="UP000317171">
    <property type="component" value="Chromosome"/>
</dbReference>
<gene>
    <name evidence="7" type="primary">resA_7</name>
    <name evidence="7" type="ORF">Pan241w_47570</name>
</gene>
<feature type="region of interest" description="Disordered" evidence="5">
    <location>
        <begin position="706"/>
        <end position="733"/>
    </location>
</feature>
<sequence>MLGTCNQWFWSLKQYRTALILFLVLGVIPANSVFSQTTAAEANQLALAPDEAKPKTANLDEGKSQPDRPPEVKILSTIEDGGGYGQELHRVTITGIARNAAGDPIKDADIYISNYAMITPGDFERLRGHTKSDEFGFFEFKDIQLIVARQRPNPIPKPAEGKFIVFGTQKGYGFTWHESRVYRPDTRPQGTENGDRNEQVTARAFYLNEPIVVDLIFERPAKLKGRITDKQGQPLANAKVQLGLVDNLRNRNRWGSWSCRFLGNENHPVDEPIPFDGILTLPAEFRETRTDKNGEYEFTQLRRDTSYLSNIDPGPTFDPWQFRLATTTKNKARRDMIAVGYEGELNHEFESPRRVSVHVLQEKSNQPVANVQLTAHPVGQIRRAGIQARSDSQGNANLQLLPGEYRLIAEPAPDQPFYFQSEQFIISDQSEAVQHTVKLRPAAIVILKAVNAETGEPIPGVRFNYETHDSSEQLPVSTQSVFVDYPATNAAGEIQAFMVPGMRRFVVTEPLALAQADGSRGERVKLTAGELTEVVFELAQPQFLPSHLADQDPKPNPNSIYPTDLQLKWHKQSELLRHSHLRVNMDMILVSRQPVDTDALLKDLRSLDPYQLPDVDQLLKKYQVENPFRSRTILTSSGKLRSEMRYSQAEKRQFDWEDNSRLPDSATFTDQWDTLNYSTANNQASVYRRGGNGGFLHIASPDEFSDWPSLPTRRPSSSKSKKPEVNIRQAGQRTIYEGQTEKYSHRRVIDRETGFIFENFAEYSKYGVQRVSLFFAPQTHANGLILPRLYISWNLRKDKLSLLKIYEIKQVEVFKQLPADAFAIPLPSGAMIVDSRHIPARASRTGPVRPFQTTMRGPISDFAAYLQRHPRHSHQVEQKIHYGRRAPEIKPAKWVTSKGESEHPDLKGKVVLIEFWGTRCGPCIGQLPEVRTAARYYADQPFVLIGMHDSHISVSNLQKFAKKENLEYQLAIDRPATKKGWFGQTMQNFGIRGIPQAAVIDQQGKVAFVGDFKEALRTVDRLLKPAPEK</sequence>
<dbReference type="AlphaFoldDB" id="A0A517RL77"/>
<dbReference type="SUPFAM" id="SSF49464">
    <property type="entry name" value="Carboxypeptidase regulatory domain-like"/>
    <property type="match status" value="1"/>
</dbReference>
<dbReference type="PANTHER" id="PTHR42852:SF6">
    <property type="entry name" value="THIOL:DISULFIDE INTERCHANGE PROTEIN DSBE"/>
    <property type="match status" value="1"/>
</dbReference>
<evidence type="ECO:0000259" key="6">
    <source>
        <dbReference type="PROSITE" id="PS51352"/>
    </source>
</evidence>
<dbReference type="GO" id="GO:0016491">
    <property type="term" value="F:oxidoreductase activity"/>
    <property type="evidence" value="ECO:0007669"/>
    <property type="project" value="InterPro"/>
</dbReference>
<dbReference type="InterPro" id="IPR013766">
    <property type="entry name" value="Thioredoxin_domain"/>
</dbReference>
<dbReference type="GO" id="GO:0017004">
    <property type="term" value="P:cytochrome complex assembly"/>
    <property type="evidence" value="ECO:0007669"/>
    <property type="project" value="UniProtKB-KW"/>
</dbReference>
<keyword evidence="8" id="KW-1185">Reference proteome</keyword>
<reference evidence="7 8" key="1">
    <citation type="submission" date="2019-02" db="EMBL/GenBank/DDBJ databases">
        <title>Deep-cultivation of Planctomycetes and their phenomic and genomic characterization uncovers novel biology.</title>
        <authorList>
            <person name="Wiegand S."/>
            <person name="Jogler M."/>
            <person name="Boedeker C."/>
            <person name="Pinto D."/>
            <person name="Vollmers J."/>
            <person name="Rivas-Marin E."/>
            <person name="Kohn T."/>
            <person name="Peeters S.H."/>
            <person name="Heuer A."/>
            <person name="Rast P."/>
            <person name="Oberbeckmann S."/>
            <person name="Bunk B."/>
            <person name="Jeske O."/>
            <person name="Meyerdierks A."/>
            <person name="Storesund J.E."/>
            <person name="Kallscheuer N."/>
            <person name="Luecker S."/>
            <person name="Lage O.M."/>
            <person name="Pohl T."/>
            <person name="Merkel B.J."/>
            <person name="Hornburger P."/>
            <person name="Mueller R.-W."/>
            <person name="Bruemmer F."/>
            <person name="Labrenz M."/>
            <person name="Spormann A.M."/>
            <person name="Op den Camp H."/>
            <person name="Overmann J."/>
            <person name="Amann R."/>
            <person name="Jetten M.S.M."/>
            <person name="Mascher T."/>
            <person name="Medema M.H."/>
            <person name="Devos D.P."/>
            <person name="Kaster A.-K."/>
            <person name="Ovreas L."/>
            <person name="Rohde M."/>
            <person name="Galperin M.Y."/>
            <person name="Jogler C."/>
        </authorList>
    </citation>
    <scope>NUCLEOTIDE SEQUENCE [LARGE SCALE GENOMIC DNA]</scope>
    <source>
        <strain evidence="7 8">Pan241w</strain>
    </source>
</reference>
<dbReference type="InterPro" id="IPR013740">
    <property type="entry name" value="Redoxin"/>
</dbReference>
<dbReference type="InterPro" id="IPR050553">
    <property type="entry name" value="Thioredoxin_ResA/DsbE_sf"/>
</dbReference>
<evidence type="ECO:0000313" key="7">
    <source>
        <dbReference type="EMBL" id="QDT44643.1"/>
    </source>
</evidence>
<dbReference type="EMBL" id="CP036269">
    <property type="protein sequence ID" value="QDT44643.1"/>
    <property type="molecule type" value="Genomic_DNA"/>
</dbReference>
<evidence type="ECO:0000256" key="4">
    <source>
        <dbReference type="ARBA" id="ARBA00023284"/>
    </source>
</evidence>
<proteinExistence type="predicted"/>
<dbReference type="CDD" id="cd02966">
    <property type="entry name" value="TlpA_like_family"/>
    <property type="match status" value="1"/>
</dbReference>
<keyword evidence="3" id="KW-1015">Disulfide bond</keyword>
<comment type="subcellular location">
    <subcellularLocation>
        <location evidence="1">Cell envelope</location>
    </subcellularLocation>
</comment>
<dbReference type="PROSITE" id="PS51352">
    <property type="entry name" value="THIOREDOXIN_2"/>
    <property type="match status" value="1"/>
</dbReference>
<dbReference type="GO" id="GO:0030313">
    <property type="term" value="C:cell envelope"/>
    <property type="evidence" value="ECO:0007669"/>
    <property type="project" value="UniProtKB-SubCell"/>
</dbReference>
<dbReference type="InterPro" id="IPR008969">
    <property type="entry name" value="CarboxyPept-like_regulatory"/>
</dbReference>
<dbReference type="PANTHER" id="PTHR42852">
    <property type="entry name" value="THIOL:DISULFIDE INTERCHANGE PROTEIN DSBE"/>
    <property type="match status" value="1"/>
</dbReference>
<evidence type="ECO:0000256" key="5">
    <source>
        <dbReference type="SAM" id="MobiDB-lite"/>
    </source>
</evidence>
<evidence type="ECO:0000313" key="8">
    <source>
        <dbReference type="Proteomes" id="UP000317171"/>
    </source>
</evidence>
<dbReference type="RefSeq" id="WP_145220264.1">
    <property type="nucleotide sequence ID" value="NZ_CP036269.1"/>
</dbReference>
<organism evidence="7 8">
    <name type="scientific">Gimesia alba</name>
    <dbReference type="NCBI Taxonomy" id="2527973"/>
    <lineage>
        <taxon>Bacteria</taxon>
        <taxon>Pseudomonadati</taxon>
        <taxon>Planctomycetota</taxon>
        <taxon>Planctomycetia</taxon>
        <taxon>Planctomycetales</taxon>
        <taxon>Planctomycetaceae</taxon>
        <taxon>Gimesia</taxon>
    </lineage>
</organism>
<protein>
    <submittedName>
        <fullName evidence="7">Thiol-disulfide oxidoreductase ResA</fullName>
    </submittedName>
</protein>
<dbReference type="SUPFAM" id="SSF52833">
    <property type="entry name" value="Thioredoxin-like"/>
    <property type="match status" value="1"/>
</dbReference>
<dbReference type="Gene3D" id="3.40.30.10">
    <property type="entry name" value="Glutaredoxin"/>
    <property type="match status" value="1"/>
</dbReference>
<dbReference type="KEGG" id="gaz:Pan241w_47570"/>
<name>A0A517RL77_9PLAN</name>